<dbReference type="Pfam" id="PF00746">
    <property type="entry name" value="Gram_pos_anchor"/>
    <property type="match status" value="1"/>
</dbReference>
<dbReference type="Gene3D" id="2.60.40.10">
    <property type="entry name" value="Immunoglobulins"/>
    <property type="match status" value="1"/>
</dbReference>
<evidence type="ECO:0000256" key="2">
    <source>
        <dbReference type="ARBA" id="ARBA00022525"/>
    </source>
</evidence>
<keyword evidence="4" id="KW-0572">Peptidoglycan-anchor</keyword>
<keyword evidence="5" id="KW-1133">Transmembrane helix</keyword>
<feature type="signal peptide" evidence="6">
    <location>
        <begin position="1"/>
        <end position="31"/>
    </location>
</feature>
<dbReference type="EMBL" id="JAUMVS010000018">
    <property type="protein sequence ID" value="MDO4841454.1"/>
    <property type="molecule type" value="Genomic_DNA"/>
</dbReference>
<dbReference type="InterPro" id="IPR026466">
    <property type="entry name" value="Fim_isopep_form_D2_dom"/>
</dbReference>
<protein>
    <submittedName>
        <fullName evidence="8">Isopeptide-forming domain-containing fimbrial protein</fullName>
    </submittedName>
</protein>
<evidence type="ECO:0000256" key="3">
    <source>
        <dbReference type="ARBA" id="ARBA00022729"/>
    </source>
</evidence>
<organism evidence="8 9">
    <name type="scientific">Phoenicibacter congonensis</name>
    <dbReference type="NCBI Taxonomy" id="1944646"/>
    <lineage>
        <taxon>Bacteria</taxon>
        <taxon>Bacillati</taxon>
        <taxon>Actinomycetota</taxon>
        <taxon>Coriobacteriia</taxon>
        <taxon>Eggerthellales</taxon>
        <taxon>Eggerthellaceae</taxon>
        <taxon>Phoenicibacter</taxon>
    </lineage>
</organism>
<comment type="caution">
    <text evidence="8">The sequence shown here is derived from an EMBL/GenBank/DDBJ whole genome shotgun (WGS) entry which is preliminary data.</text>
</comment>
<gene>
    <name evidence="8" type="ORF">Q3982_02110</name>
</gene>
<keyword evidence="1" id="KW-0134">Cell wall</keyword>
<keyword evidence="2" id="KW-0964">Secreted</keyword>
<evidence type="ECO:0000313" key="9">
    <source>
        <dbReference type="Proteomes" id="UP001168575"/>
    </source>
</evidence>
<dbReference type="Proteomes" id="UP001168575">
    <property type="component" value="Unassembled WGS sequence"/>
</dbReference>
<dbReference type="Gene3D" id="2.60.40.740">
    <property type="match status" value="1"/>
</dbReference>
<dbReference type="GO" id="GO:0005975">
    <property type="term" value="P:carbohydrate metabolic process"/>
    <property type="evidence" value="ECO:0007669"/>
    <property type="project" value="UniProtKB-ARBA"/>
</dbReference>
<name>A0AA43UB27_9ACTN</name>
<feature type="chain" id="PRO_5041365750" evidence="6">
    <location>
        <begin position="32"/>
        <end position="543"/>
    </location>
</feature>
<keyword evidence="5" id="KW-0812">Transmembrane</keyword>
<evidence type="ECO:0000256" key="5">
    <source>
        <dbReference type="SAM" id="Phobius"/>
    </source>
</evidence>
<dbReference type="InterPro" id="IPR013783">
    <property type="entry name" value="Ig-like_fold"/>
</dbReference>
<dbReference type="AlphaFoldDB" id="A0AA43UB27"/>
<evidence type="ECO:0000313" key="8">
    <source>
        <dbReference type="EMBL" id="MDO4841454.1"/>
    </source>
</evidence>
<evidence type="ECO:0000256" key="4">
    <source>
        <dbReference type="ARBA" id="ARBA00023088"/>
    </source>
</evidence>
<keyword evidence="9" id="KW-1185">Reference proteome</keyword>
<dbReference type="InterPro" id="IPR019931">
    <property type="entry name" value="LPXTG_anchor"/>
</dbReference>
<evidence type="ECO:0000259" key="7">
    <source>
        <dbReference type="Pfam" id="PF00746"/>
    </source>
</evidence>
<dbReference type="NCBIfam" id="TIGR01167">
    <property type="entry name" value="LPXTG_anchor"/>
    <property type="match status" value="1"/>
</dbReference>
<dbReference type="PROSITE" id="PS51257">
    <property type="entry name" value="PROKAR_LIPOPROTEIN"/>
    <property type="match status" value="1"/>
</dbReference>
<proteinExistence type="predicted"/>
<sequence>MQNAKQKWGAILLAVALLLGACGFSASTAFADTTYDKNVTLTGLANGEVVHAYKLMSYDDSYNTYVYDGGFGGYLDAHKSADQTRDQYFHSITSSTDVAKMLDTYLHSTTYTKPADTEYTVSGTEQKVTLEPGYYMFTVTTTGTESNMYKPFSAFVKVDGNKSTVIAGSMTTASDSDVTVAMKSEKGPSIVKAVKRDNGTDMASSWKTTKTVGNGDTVTYRVALTIPDWKDIVYPELKLIDTLNAQQYVKGSVAIYTTEGDETSNYLPTDAVDGAISEEVIGGYDTTSALQSLTFAIDYSKLTANHTYYITYQTTVQDEVTTSMKATNSALVKYNSSQTSTSTTTESKTTLYTYAAQLTKQDLNGSLLDGSSFTIYSDETCTTAVKFEKVTNNDGTFYYRPSTDGTVTEIAAEGTTESFLLKGLDPYHTYYFKETTTPKGYYAPTNAFNLQLVSQKLVDDDTEHSGALSEDSAITPLDTADSKLVSGSVDQTSTNQFDIVIKNSTTPTLPVTGGMGTVIIMILGVVLMVSAVTLFAFRRRNRA</sequence>
<reference evidence="8" key="1">
    <citation type="submission" date="2023-07" db="EMBL/GenBank/DDBJ databases">
        <title>Between Cages and Wild: Unraveling the Impact of Captivity on Animal Microbiomes and Antimicrobial Resistance.</title>
        <authorList>
            <person name="Schmartz G.P."/>
            <person name="Rehner J."/>
            <person name="Schuff M.J."/>
            <person name="Becker S.L."/>
            <person name="Kravczyk M."/>
            <person name="Gurevich A."/>
            <person name="Francke R."/>
            <person name="Mueller R."/>
            <person name="Keller V."/>
            <person name="Keller A."/>
        </authorList>
    </citation>
    <scope>NUCLEOTIDE SEQUENCE</scope>
    <source>
        <strain evidence="8">S12M_St_49</strain>
    </source>
</reference>
<feature type="domain" description="Gram-positive cocci surface proteins LPxTG" evidence="7">
    <location>
        <begin position="502"/>
        <end position="541"/>
    </location>
</feature>
<accession>A0AA43UB27</accession>
<keyword evidence="5" id="KW-0472">Membrane</keyword>
<dbReference type="NCBIfam" id="TIGR04226">
    <property type="entry name" value="RrgB_K2N_iso_D2"/>
    <property type="match status" value="1"/>
</dbReference>
<keyword evidence="3 6" id="KW-0732">Signal</keyword>
<evidence type="ECO:0000256" key="1">
    <source>
        <dbReference type="ARBA" id="ARBA00022512"/>
    </source>
</evidence>
<feature type="transmembrane region" description="Helical" evidence="5">
    <location>
        <begin position="514"/>
        <end position="537"/>
    </location>
</feature>
<evidence type="ECO:0000256" key="6">
    <source>
        <dbReference type="SAM" id="SignalP"/>
    </source>
</evidence>